<feature type="region of interest" description="Disordered" evidence="1">
    <location>
        <begin position="192"/>
        <end position="249"/>
    </location>
</feature>
<evidence type="ECO:0000313" key="4">
    <source>
        <dbReference type="Proteomes" id="UP000198406"/>
    </source>
</evidence>
<name>A0A1Z5K6W0_FISSO</name>
<evidence type="ECO:0000313" key="3">
    <source>
        <dbReference type="EMBL" id="GAX21902.1"/>
    </source>
</evidence>
<sequence>MIFIEHPDDELVLADKLSDYLTQQLQLIYSDTVLIDVFITLTATQISWQTPYFVYEFIGEALMALPPTSDDVKELQRLQLTSLANTVALHAFWQDKPLLWYLPPAPKQLDEKSPSKWIWIVIAVVLLGGILCLVFFVWRMWNRQKPSRQQPPNQLPPDPVKLPTTQDDAASIAWSTPMGKVVPSSFYVVTTTRTPSEDEESLTHHSMSASPIRAPVHQFDTDSILMDGYSDPENDDPASPPRPKKSTRQFLEPAVVHSEPTVSSNPPMNTAKTNAAETEFIPTTISDHPREQVVMEKELFVEDEKDNHNLPTDEGREENASVSPENDVLGYYLRRKRSA</sequence>
<protein>
    <submittedName>
        <fullName evidence="3">Uncharacterized protein</fullName>
    </submittedName>
</protein>
<keyword evidence="4" id="KW-1185">Reference proteome</keyword>
<keyword evidence="2" id="KW-1133">Transmembrane helix</keyword>
<proteinExistence type="predicted"/>
<feature type="region of interest" description="Disordered" evidence="1">
    <location>
        <begin position="301"/>
        <end position="327"/>
    </location>
</feature>
<dbReference type="Proteomes" id="UP000198406">
    <property type="component" value="Unassembled WGS sequence"/>
</dbReference>
<organism evidence="3 4">
    <name type="scientific">Fistulifera solaris</name>
    <name type="common">Oleaginous diatom</name>
    <dbReference type="NCBI Taxonomy" id="1519565"/>
    <lineage>
        <taxon>Eukaryota</taxon>
        <taxon>Sar</taxon>
        <taxon>Stramenopiles</taxon>
        <taxon>Ochrophyta</taxon>
        <taxon>Bacillariophyta</taxon>
        <taxon>Bacillariophyceae</taxon>
        <taxon>Bacillariophycidae</taxon>
        <taxon>Naviculales</taxon>
        <taxon>Naviculaceae</taxon>
        <taxon>Fistulifera</taxon>
    </lineage>
</organism>
<feature type="compositionally biased region" description="Basic and acidic residues" evidence="1">
    <location>
        <begin position="301"/>
        <end position="319"/>
    </location>
</feature>
<feature type="transmembrane region" description="Helical" evidence="2">
    <location>
        <begin position="117"/>
        <end position="138"/>
    </location>
</feature>
<dbReference type="InParanoid" id="A0A1Z5K6W0"/>
<keyword evidence="2" id="KW-0472">Membrane</keyword>
<evidence type="ECO:0000256" key="2">
    <source>
        <dbReference type="SAM" id="Phobius"/>
    </source>
</evidence>
<dbReference type="AlphaFoldDB" id="A0A1Z5K6W0"/>
<keyword evidence="2" id="KW-0812">Transmembrane</keyword>
<gene>
    <name evidence="3" type="ORF">FisN_30Hh105</name>
</gene>
<dbReference type="EMBL" id="BDSP01000173">
    <property type="protein sequence ID" value="GAX21902.1"/>
    <property type="molecule type" value="Genomic_DNA"/>
</dbReference>
<accession>A0A1Z5K6W0</accession>
<comment type="caution">
    <text evidence="3">The sequence shown here is derived from an EMBL/GenBank/DDBJ whole genome shotgun (WGS) entry which is preliminary data.</text>
</comment>
<evidence type="ECO:0000256" key="1">
    <source>
        <dbReference type="SAM" id="MobiDB-lite"/>
    </source>
</evidence>
<feature type="region of interest" description="Disordered" evidence="1">
    <location>
        <begin position="146"/>
        <end position="165"/>
    </location>
</feature>
<reference evidence="3 4" key="1">
    <citation type="journal article" date="2015" name="Plant Cell">
        <title>Oil accumulation by the oleaginous diatom Fistulifera solaris as revealed by the genome and transcriptome.</title>
        <authorList>
            <person name="Tanaka T."/>
            <person name="Maeda Y."/>
            <person name="Veluchamy A."/>
            <person name="Tanaka M."/>
            <person name="Abida H."/>
            <person name="Marechal E."/>
            <person name="Bowler C."/>
            <person name="Muto M."/>
            <person name="Sunaga Y."/>
            <person name="Tanaka M."/>
            <person name="Yoshino T."/>
            <person name="Taniguchi T."/>
            <person name="Fukuda Y."/>
            <person name="Nemoto M."/>
            <person name="Matsumoto M."/>
            <person name="Wong P.S."/>
            <person name="Aburatani S."/>
            <person name="Fujibuchi W."/>
        </authorList>
    </citation>
    <scope>NUCLEOTIDE SEQUENCE [LARGE SCALE GENOMIC DNA]</scope>
    <source>
        <strain evidence="3 4">JPCC DA0580</strain>
    </source>
</reference>